<name>A0ABN8NNN0_9CNID</name>
<feature type="transmembrane region" description="Helical" evidence="1">
    <location>
        <begin position="137"/>
        <end position="155"/>
    </location>
</feature>
<feature type="transmembrane region" description="Helical" evidence="1">
    <location>
        <begin position="6"/>
        <end position="23"/>
    </location>
</feature>
<keyword evidence="1" id="KW-0472">Membrane</keyword>
<dbReference type="EMBL" id="CALNXK010000023">
    <property type="protein sequence ID" value="CAH3111292.1"/>
    <property type="molecule type" value="Genomic_DNA"/>
</dbReference>
<dbReference type="InterPro" id="IPR000086">
    <property type="entry name" value="NUDIX_hydrolase_dom"/>
</dbReference>
<proteinExistence type="predicted"/>
<dbReference type="PROSITE" id="PS51462">
    <property type="entry name" value="NUDIX"/>
    <property type="match status" value="1"/>
</dbReference>
<dbReference type="CDD" id="cd03670">
    <property type="entry name" value="NUDIX_ADPRase_Nudt9"/>
    <property type="match status" value="1"/>
</dbReference>
<dbReference type="InterPro" id="IPR015797">
    <property type="entry name" value="NUDIX_hydrolase-like_dom_sf"/>
</dbReference>
<evidence type="ECO:0000259" key="2">
    <source>
        <dbReference type="PROSITE" id="PS51462"/>
    </source>
</evidence>
<dbReference type="Pfam" id="PF00293">
    <property type="entry name" value="NUDIX"/>
    <property type="match status" value="1"/>
</dbReference>
<evidence type="ECO:0000313" key="3">
    <source>
        <dbReference type="EMBL" id="CAH3111292.1"/>
    </source>
</evidence>
<dbReference type="InterPro" id="IPR039989">
    <property type="entry name" value="NUDT9"/>
</dbReference>
<dbReference type="Proteomes" id="UP001159405">
    <property type="component" value="Unassembled WGS sequence"/>
</dbReference>
<dbReference type="PANTHER" id="PTHR13030">
    <property type="entry name" value="NUDIX HYDROLASE"/>
    <property type="match status" value="1"/>
</dbReference>
<keyword evidence="1" id="KW-0812">Transmembrane</keyword>
<comment type="caution">
    <text evidence="3">The sequence shown here is derived from an EMBL/GenBank/DDBJ whole genome shotgun (WGS) entry which is preliminary data.</text>
</comment>
<evidence type="ECO:0000313" key="4">
    <source>
        <dbReference type="Proteomes" id="UP001159405"/>
    </source>
</evidence>
<feature type="domain" description="Nudix hydrolase" evidence="2">
    <location>
        <begin position="335"/>
        <end position="488"/>
    </location>
</feature>
<reference evidence="3 4" key="1">
    <citation type="submission" date="2022-05" db="EMBL/GenBank/DDBJ databases">
        <authorList>
            <consortium name="Genoscope - CEA"/>
            <person name="William W."/>
        </authorList>
    </citation>
    <scope>NUCLEOTIDE SEQUENCE [LARGE SCALE GENOMIC DNA]</scope>
</reference>
<dbReference type="Gene3D" id="3.90.79.10">
    <property type="entry name" value="Nucleoside Triphosphate Pyrophosphohydrolase"/>
    <property type="match status" value="1"/>
</dbReference>
<accession>A0ABN8NNN0</accession>
<evidence type="ECO:0000256" key="1">
    <source>
        <dbReference type="SAM" id="Phobius"/>
    </source>
</evidence>
<feature type="transmembrane region" description="Helical" evidence="1">
    <location>
        <begin position="71"/>
        <end position="89"/>
    </location>
</feature>
<gene>
    <name evidence="3" type="ORF">PLOB_00019568</name>
</gene>
<keyword evidence="1" id="KW-1133">Transmembrane helix</keyword>
<dbReference type="PANTHER" id="PTHR13030:SF8">
    <property type="entry name" value="ADP-RIBOSE PYROPHOSPHATASE, MITOCHONDRIAL"/>
    <property type="match status" value="1"/>
</dbReference>
<protein>
    <recommendedName>
        <fullName evidence="2">Nudix hydrolase domain-containing protein</fullName>
    </recommendedName>
</protein>
<organism evidence="3 4">
    <name type="scientific">Porites lobata</name>
    <dbReference type="NCBI Taxonomy" id="104759"/>
    <lineage>
        <taxon>Eukaryota</taxon>
        <taxon>Metazoa</taxon>
        <taxon>Cnidaria</taxon>
        <taxon>Anthozoa</taxon>
        <taxon>Hexacorallia</taxon>
        <taxon>Scleractinia</taxon>
        <taxon>Fungiina</taxon>
        <taxon>Poritidae</taxon>
        <taxon>Porites</taxon>
    </lineage>
</organism>
<dbReference type="Pfam" id="PF25969">
    <property type="entry name" value="NUDT9_N"/>
    <property type="match status" value="1"/>
</dbReference>
<sequence>MGLSKIVISLILICAAFNVATLFPKLQILLNNVLIILRSWLPSVIDLVEEIAVGLHKYCAERLLEDIKKGFTILTGLFSSVFTLIQPAVGNVFKVITDALIAFHNNGMGYTDEILQQLLGIDGAALPDHVGSARNKLLSLILFLVWIITGLVCISRMSYNKFFLLMSSTFLVHAFFGPVWCLRRLAFCIGVCMWMGSLVSNKPIPAALTCHIGMHTKACSPEYPCTNVKRFPVPAELVDWKVSFPDYKPVDYTAQKVLEQPPWADPDIRSGPVKEALKFNGLDTYYKTDRRSLTGEYEIIQGVPRNPAGRTGMIGRGLLGKWGPNHAADPLVTRWKRDSSGEKIHKHGKPVLEFVAIQRTDCSEWALPGGMVDPGEPVTYTLKREFGEEALNSLELTPEENKRLHDLLDDLFHHGTVIFKGYIDDPRNTDNSWMESQAVNYHDDTGKAFDKFALKAGDDAKNVRWMDVSHELRLYANHNDLVKEVAKKLNAYW</sequence>
<keyword evidence="4" id="KW-1185">Reference proteome</keyword>
<dbReference type="SUPFAM" id="SSF55811">
    <property type="entry name" value="Nudix"/>
    <property type="match status" value="1"/>
</dbReference>